<dbReference type="eggNOG" id="COG0078">
    <property type="taxonomic scope" value="Bacteria"/>
</dbReference>
<feature type="domain" description="Aspartate/ornithine carbamoyltransferase carbamoyl-P binding" evidence="2">
    <location>
        <begin position="3"/>
        <end position="133"/>
    </location>
</feature>
<dbReference type="GO" id="GO:0016597">
    <property type="term" value="F:amino acid binding"/>
    <property type="evidence" value="ECO:0007669"/>
    <property type="project" value="InterPro"/>
</dbReference>
<gene>
    <name evidence="3" type="ORF">BPSY_0753</name>
</gene>
<dbReference type="InterPro" id="IPR002292">
    <property type="entry name" value="Orn/put_carbamltrans"/>
</dbReference>
<reference evidence="3 4" key="1">
    <citation type="submission" date="2014-03" db="EMBL/GenBank/DDBJ databases">
        <title>Genomics of Bifidobacteria.</title>
        <authorList>
            <person name="Ventura M."/>
            <person name="Milani C."/>
            <person name="Lugli G.A."/>
        </authorList>
    </citation>
    <scope>NUCLEOTIDE SEQUENCE [LARGE SCALE GENOMIC DNA]</scope>
    <source>
        <strain evidence="3 4">LMG 21775</strain>
    </source>
</reference>
<sequence>MEHLLRLTDSWDRSRLDGLFRLADAYEHGRGPIREGCAVLFFPDSSVRTRVTFELGVRRMGLTPVTLPPGTLDKPEASGDVASYLAQWADILVVRHPDITVLEKLASCDAMPVVNAMTDANHPCEVLSDLYSLSKIRNIYDLRYLFVGADGNIGRAWQEAAVAFGLDLTQCSPHDLAMPGTAWKGDLLEASSGVDVIITDGPGPFAQELRPFQITPEVLQAAANDVLLNPCPPFIRGREVSADAIAGPAFVGHEFKKALLPVQQAIMATCMNLT</sequence>
<dbReference type="PRINTS" id="PR00100">
    <property type="entry name" value="AOTCASE"/>
</dbReference>
<dbReference type="GO" id="GO:0042450">
    <property type="term" value="P:L-arginine biosynthetic process via ornithine"/>
    <property type="evidence" value="ECO:0007669"/>
    <property type="project" value="TreeGrafter"/>
</dbReference>
<dbReference type="PANTHER" id="PTHR45753:SF3">
    <property type="entry name" value="ORNITHINE TRANSCARBAMYLASE, MITOCHONDRIAL"/>
    <property type="match status" value="1"/>
</dbReference>
<dbReference type="InterPro" id="IPR036901">
    <property type="entry name" value="Asp/Orn_carbamoylTrfase_sf"/>
</dbReference>
<dbReference type="Proteomes" id="UP000029050">
    <property type="component" value="Unassembled WGS sequence"/>
</dbReference>
<dbReference type="GO" id="GO:0004585">
    <property type="term" value="F:ornithine carbamoyltransferase activity"/>
    <property type="evidence" value="ECO:0007669"/>
    <property type="project" value="UniProtKB-EC"/>
</dbReference>
<dbReference type="InterPro" id="IPR006130">
    <property type="entry name" value="Asp/Orn_carbamoylTrfase"/>
</dbReference>
<organism evidence="3 4">
    <name type="scientific">Bifidobacterium psychraerophilum</name>
    <dbReference type="NCBI Taxonomy" id="218140"/>
    <lineage>
        <taxon>Bacteria</taxon>
        <taxon>Bacillati</taxon>
        <taxon>Actinomycetota</taxon>
        <taxon>Actinomycetes</taxon>
        <taxon>Bifidobacteriales</taxon>
        <taxon>Bifidobacteriaceae</taxon>
        <taxon>Bifidobacterium</taxon>
    </lineage>
</organism>
<dbReference type="RefSeq" id="WP_033497946.1">
    <property type="nucleotide sequence ID" value="NZ_JGZI01000008.1"/>
</dbReference>
<keyword evidence="4" id="KW-1185">Reference proteome</keyword>
<dbReference type="SUPFAM" id="SSF53671">
    <property type="entry name" value="Aspartate/ornithine carbamoyltransferase"/>
    <property type="match status" value="1"/>
</dbReference>
<dbReference type="AlphaFoldDB" id="A0A087CI62"/>
<protein>
    <submittedName>
        <fullName evidence="3">Ornithine carbamoyltransferase</fullName>
        <ecNumber evidence="3">2.1.3.3</ecNumber>
    </submittedName>
</protein>
<accession>A0A087CI62</accession>
<evidence type="ECO:0000259" key="2">
    <source>
        <dbReference type="Pfam" id="PF02729"/>
    </source>
</evidence>
<evidence type="ECO:0000256" key="1">
    <source>
        <dbReference type="ARBA" id="ARBA00022679"/>
    </source>
</evidence>
<dbReference type="EC" id="2.1.3.3" evidence="3"/>
<dbReference type="STRING" id="218140.BPSY_0753"/>
<evidence type="ECO:0000313" key="3">
    <source>
        <dbReference type="EMBL" id="KFI82962.1"/>
    </source>
</evidence>
<dbReference type="PRINTS" id="PR00102">
    <property type="entry name" value="OTCASE"/>
</dbReference>
<name>A0A087CI62_9BIFI</name>
<dbReference type="GeneID" id="98299961"/>
<keyword evidence="1 3" id="KW-0808">Transferase</keyword>
<proteinExistence type="predicted"/>
<dbReference type="OrthoDB" id="9802587at2"/>
<dbReference type="Gene3D" id="3.40.50.1370">
    <property type="entry name" value="Aspartate/ornithine carbamoyltransferase"/>
    <property type="match status" value="2"/>
</dbReference>
<dbReference type="EMBL" id="JGZI01000008">
    <property type="protein sequence ID" value="KFI82962.1"/>
    <property type="molecule type" value="Genomic_DNA"/>
</dbReference>
<dbReference type="PANTHER" id="PTHR45753">
    <property type="entry name" value="ORNITHINE CARBAMOYLTRANSFERASE, MITOCHONDRIAL"/>
    <property type="match status" value="1"/>
</dbReference>
<dbReference type="GO" id="GO:0019240">
    <property type="term" value="P:citrulline biosynthetic process"/>
    <property type="evidence" value="ECO:0007669"/>
    <property type="project" value="TreeGrafter"/>
</dbReference>
<dbReference type="Pfam" id="PF02729">
    <property type="entry name" value="OTCace_N"/>
    <property type="match status" value="1"/>
</dbReference>
<evidence type="ECO:0000313" key="4">
    <source>
        <dbReference type="Proteomes" id="UP000029050"/>
    </source>
</evidence>
<comment type="caution">
    <text evidence="3">The sequence shown here is derived from an EMBL/GenBank/DDBJ whole genome shotgun (WGS) entry which is preliminary data.</text>
</comment>
<dbReference type="InterPro" id="IPR006132">
    <property type="entry name" value="Asp/Orn_carbamoyltranf_P-bd"/>
</dbReference>